<accession>M2QV62</accession>
<sequence>MSILAPKELVAIMRTCSTLHSAGVKHLLNLPIKLSRAQDLQVFCQFVLQDTPRRAKFLRTIYLEHGACDWATIDLLIQVLSDASGLQKLEIDTEAEMLMVNPSLVQSPHVVRSLRSLTLSDCYENDIDILRSLESPIEQLKLIFASEVRITDSSPPLLANFCGTFQTLCIHGYYALESEPPIVLHCVRTLEMSFFCASYDTRSLCAMFPNVVHMKFCDDSWEMDTVNLEGRFVHNQGYDLDQQWTHLHSLHGLARAIHAACLRCESDDLDVEVGIEDLHKFIQMMSHLRPRRLNITVDLIERFDFMWDYIPEPLDTIFDLVRSWSDVEDVKLTMRVDKVDMMETFLDAFANIPDRSRIEQLEIDVEYEEGTQCDEEDLNDLAGSFKEIDVPKHVARISRALPALRKITVFVPCNSRSVWLVDRLGSRAIATRQSWEEDPGDWYDEHFYDNRNLNIDFDGNGYEI</sequence>
<dbReference type="AlphaFoldDB" id="M2QV62"/>
<gene>
    <name evidence="1" type="ORF">CERSUDRAFT_96176</name>
</gene>
<protein>
    <recommendedName>
        <fullName evidence="3">F-box domain-containing protein</fullName>
    </recommendedName>
</protein>
<proteinExistence type="predicted"/>
<dbReference type="EMBL" id="KB445799">
    <property type="protein sequence ID" value="EMD35950.1"/>
    <property type="molecule type" value="Genomic_DNA"/>
</dbReference>
<reference evidence="1 2" key="1">
    <citation type="journal article" date="2012" name="Proc. Natl. Acad. Sci. U.S.A.">
        <title>Comparative genomics of Ceriporiopsis subvermispora and Phanerochaete chrysosporium provide insight into selective ligninolysis.</title>
        <authorList>
            <person name="Fernandez-Fueyo E."/>
            <person name="Ruiz-Duenas F.J."/>
            <person name="Ferreira P."/>
            <person name="Floudas D."/>
            <person name="Hibbett D.S."/>
            <person name="Canessa P."/>
            <person name="Larrondo L.F."/>
            <person name="James T.Y."/>
            <person name="Seelenfreund D."/>
            <person name="Lobos S."/>
            <person name="Polanco R."/>
            <person name="Tello M."/>
            <person name="Honda Y."/>
            <person name="Watanabe T."/>
            <person name="Watanabe T."/>
            <person name="Ryu J.S."/>
            <person name="Kubicek C.P."/>
            <person name="Schmoll M."/>
            <person name="Gaskell J."/>
            <person name="Hammel K.E."/>
            <person name="St John F.J."/>
            <person name="Vanden Wymelenberg A."/>
            <person name="Sabat G."/>
            <person name="Splinter BonDurant S."/>
            <person name="Syed K."/>
            <person name="Yadav J.S."/>
            <person name="Doddapaneni H."/>
            <person name="Subramanian V."/>
            <person name="Lavin J.L."/>
            <person name="Oguiza J.A."/>
            <person name="Perez G."/>
            <person name="Pisabarro A.G."/>
            <person name="Ramirez L."/>
            <person name="Santoyo F."/>
            <person name="Master E."/>
            <person name="Coutinho P.M."/>
            <person name="Henrissat B."/>
            <person name="Lombard V."/>
            <person name="Magnuson J.K."/>
            <person name="Kuees U."/>
            <person name="Hori C."/>
            <person name="Igarashi K."/>
            <person name="Samejima M."/>
            <person name="Held B.W."/>
            <person name="Barry K.W."/>
            <person name="LaButti K.M."/>
            <person name="Lapidus A."/>
            <person name="Lindquist E.A."/>
            <person name="Lucas S.M."/>
            <person name="Riley R."/>
            <person name="Salamov A.A."/>
            <person name="Hoffmeister D."/>
            <person name="Schwenk D."/>
            <person name="Hadar Y."/>
            <person name="Yarden O."/>
            <person name="de Vries R.P."/>
            <person name="Wiebenga A."/>
            <person name="Stenlid J."/>
            <person name="Eastwood D."/>
            <person name="Grigoriev I.V."/>
            <person name="Berka R.M."/>
            <person name="Blanchette R.A."/>
            <person name="Kersten P."/>
            <person name="Martinez A.T."/>
            <person name="Vicuna R."/>
            <person name="Cullen D."/>
        </authorList>
    </citation>
    <scope>NUCLEOTIDE SEQUENCE [LARGE SCALE GENOMIC DNA]</scope>
    <source>
        <strain evidence="1 2">B</strain>
    </source>
</reference>
<evidence type="ECO:0000313" key="1">
    <source>
        <dbReference type="EMBL" id="EMD35950.1"/>
    </source>
</evidence>
<keyword evidence="2" id="KW-1185">Reference proteome</keyword>
<evidence type="ECO:0000313" key="2">
    <source>
        <dbReference type="Proteomes" id="UP000016930"/>
    </source>
</evidence>
<name>M2QV62_CERS8</name>
<dbReference type="SUPFAM" id="SSF52047">
    <property type="entry name" value="RNI-like"/>
    <property type="match status" value="1"/>
</dbReference>
<evidence type="ECO:0008006" key="3">
    <source>
        <dbReference type="Google" id="ProtNLM"/>
    </source>
</evidence>
<dbReference type="Proteomes" id="UP000016930">
    <property type="component" value="Unassembled WGS sequence"/>
</dbReference>
<dbReference type="HOGENOM" id="CLU_550930_0_0_1"/>
<organism evidence="1 2">
    <name type="scientific">Ceriporiopsis subvermispora (strain B)</name>
    <name type="common">White-rot fungus</name>
    <name type="synonym">Gelatoporia subvermispora</name>
    <dbReference type="NCBI Taxonomy" id="914234"/>
    <lineage>
        <taxon>Eukaryota</taxon>
        <taxon>Fungi</taxon>
        <taxon>Dikarya</taxon>
        <taxon>Basidiomycota</taxon>
        <taxon>Agaricomycotina</taxon>
        <taxon>Agaricomycetes</taxon>
        <taxon>Polyporales</taxon>
        <taxon>Gelatoporiaceae</taxon>
        <taxon>Gelatoporia</taxon>
    </lineage>
</organism>